<evidence type="ECO:0000256" key="2">
    <source>
        <dbReference type="ARBA" id="ARBA00022448"/>
    </source>
</evidence>
<dbReference type="OrthoDB" id="9117841at2"/>
<dbReference type="InterPro" id="IPR002293">
    <property type="entry name" value="AA/rel_permease1"/>
</dbReference>
<protein>
    <submittedName>
        <fullName evidence="8">APC family permease</fullName>
    </submittedName>
</protein>
<feature type="transmembrane region" description="Helical" evidence="7">
    <location>
        <begin position="41"/>
        <end position="60"/>
    </location>
</feature>
<comment type="subcellular location">
    <subcellularLocation>
        <location evidence="1">Cell membrane</location>
        <topology evidence="1">Multi-pass membrane protein</topology>
    </subcellularLocation>
</comment>
<dbReference type="PANTHER" id="PTHR42770:SF15">
    <property type="entry name" value="GLUTAMATE_GAMMA-AMINOBUTYRATE ANTIPORTER-RELATED"/>
    <property type="match status" value="1"/>
</dbReference>
<reference evidence="8 9" key="1">
    <citation type="submission" date="2018-07" db="EMBL/GenBank/DDBJ databases">
        <title>Motiliproteus coralliicola sp. nov., a bacterium isolated from Coral.</title>
        <authorList>
            <person name="Wang G."/>
        </authorList>
    </citation>
    <scope>NUCLEOTIDE SEQUENCE [LARGE SCALE GENOMIC DNA]</scope>
    <source>
        <strain evidence="8 9">C34</strain>
    </source>
</reference>
<feature type="transmembrane region" description="Helical" evidence="7">
    <location>
        <begin position="400"/>
        <end position="424"/>
    </location>
</feature>
<evidence type="ECO:0000256" key="1">
    <source>
        <dbReference type="ARBA" id="ARBA00004651"/>
    </source>
</evidence>
<evidence type="ECO:0000256" key="3">
    <source>
        <dbReference type="ARBA" id="ARBA00022475"/>
    </source>
</evidence>
<name>A0A369WRA6_9GAMM</name>
<dbReference type="Pfam" id="PF13520">
    <property type="entry name" value="AA_permease_2"/>
    <property type="match status" value="1"/>
</dbReference>
<feature type="transmembrane region" description="Helical" evidence="7">
    <location>
        <begin position="121"/>
        <end position="143"/>
    </location>
</feature>
<dbReference type="EMBL" id="QQOH01000001">
    <property type="protein sequence ID" value="RDE24620.1"/>
    <property type="molecule type" value="Genomic_DNA"/>
</dbReference>
<dbReference type="RefSeq" id="WP_114694207.1">
    <property type="nucleotide sequence ID" value="NZ_QQOH01000001.1"/>
</dbReference>
<evidence type="ECO:0000256" key="4">
    <source>
        <dbReference type="ARBA" id="ARBA00022692"/>
    </source>
</evidence>
<dbReference type="PANTHER" id="PTHR42770">
    <property type="entry name" value="AMINO ACID TRANSPORTER-RELATED"/>
    <property type="match status" value="1"/>
</dbReference>
<feature type="transmembrane region" description="Helical" evidence="7">
    <location>
        <begin position="155"/>
        <end position="173"/>
    </location>
</feature>
<feature type="transmembrane region" description="Helical" evidence="7">
    <location>
        <begin position="268"/>
        <end position="291"/>
    </location>
</feature>
<sequence length="471" mass="50537">MSSPSSHKKTLTAFDVTLYTVSAVLLVDQIAMAAAVGPAAIFWWLVIIVLFLIPNTLVTAELGTAYPEQGGIYAWVRDAFNTRWAARITWQYWINIALWMPAVYIMFAGIFAALFAPEMSLWAQIGLGIALCWLTTWANCINLEYSKWIPNVGTLTKFAVILTLGGAGILYGLENGFANDLGFGAAMDDLSAGLLYLPVVVYGCLGIELISAESDEIINPKRNIPRAMLGAGLVAAAFYIFGTVGVLAAVPAENVDMVDILAVTLKELFGGSAMGDTFALLIGAMALYTLFSTMVTWTLGGNRAAVEAADAKEMPALFGWVHPEHKAPIGSAVLTGVISSSILVLYGLMANSAEELFWTLFSFSAIIFLLPYLAMHMAFLKLRLTDADHPRPFRVPGGTLGAFAISLLCLTILAMAILLFVWVPGEPLDLMFIAQVGGGVLITLAIGEYLVRWGEAQKKQQGVGTLEAGSA</sequence>
<evidence type="ECO:0000256" key="6">
    <source>
        <dbReference type="ARBA" id="ARBA00023136"/>
    </source>
</evidence>
<keyword evidence="5 7" id="KW-1133">Transmembrane helix</keyword>
<organism evidence="8 9">
    <name type="scientific">Motiliproteus coralliicola</name>
    <dbReference type="NCBI Taxonomy" id="2283196"/>
    <lineage>
        <taxon>Bacteria</taxon>
        <taxon>Pseudomonadati</taxon>
        <taxon>Pseudomonadota</taxon>
        <taxon>Gammaproteobacteria</taxon>
        <taxon>Oceanospirillales</taxon>
        <taxon>Oceanospirillaceae</taxon>
        <taxon>Motiliproteus</taxon>
    </lineage>
</organism>
<keyword evidence="9" id="KW-1185">Reference proteome</keyword>
<feature type="transmembrane region" description="Helical" evidence="7">
    <location>
        <begin position="193"/>
        <end position="212"/>
    </location>
</feature>
<keyword evidence="3" id="KW-1003">Cell membrane</keyword>
<evidence type="ECO:0000256" key="5">
    <source>
        <dbReference type="ARBA" id="ARBA00022989"/>
    </source>
</evidence>
<dbReference type="Proteomes" id="UP000253769">
    <property type="component" value="Unassembled WGS sequence"/>
</dbReference>
<feature type="transmembrane region" description="Helical" evidence="7">
    <location>
        <begin position="329"/>
        <end position="350"/>
    </location>
</feature>
<dbReference type="GO" id="GO:0022857">
    <property type="term" value="F:transmembrane transporter activity"/>
    <property type="evidence" value="ECO:0007669"/>
    <property type="project" value="InterPro"/>
</dbReference>
<feature type="transmembrane region" description="Helical" evidence="7">
    <location>
        <begin position="356"/>
        <end position="379"/>
    </location>
</feature>
<dbReference type="AlphaFoldDB" id="A0A369WRA6"/>
<evidence type="ECO:0000313" key="8">
    <source>
        <dbReference type="EMBL" id="RDE24620.1"/>
    </source>
</evidence>
<proteinExistence type="predicted"/>
<dbReference type="Gene3D" id="1.20.1740.10">
    <property type="entry name" value="Amino acid/polyamine transporter I"/>
    <property type="match status" value="1"/>
</dbReference>
<gene>
    <name evidence="8" type="ORF">DV711_03260</name>
</gene>
<comment type="caution">
    <text evidence="8">The sequence shown here is derived from an EMBL/GenBank/DDBJ whole genome shotgun (WGS) entry which is preliminary data.</text>
</comment>
<dbReference type="GO" id="GO:0005886">
    <property type="term" value="C:plasma membrane"/>
    <property type="evidence" value="ECO:0007669"/>
    <property type="project" value="UniProtKB-SubCell"/>
</dbReference>
<keyword evidence="6 7" id="KW-0472">Membrane</keyword>
<evidence type="ECO:0000256" key="7">
    <source>
        <dbReference type="SAM" id="Phobius"/>
    </source>
</evidence>
<evidence type="ECO:0000313" key="9">
    <source>
        <dbReference type="Proteomes" id="UP000253769"/>
    </source>
</evidence>
<dbReference type="PIRSF" id="PIRSF006060">
    <property type="entry name" value="AA_transporter"/>
    <property type="match status" value="1"/>
</dbReference>
<accession>A0A369WRA6</accession>
<feature type="transmembrane region" description="Helical" evidence="7">
    <location>
        <begin position="92"/>
        <end position="115"/>
    </location>
</feature>
<keyword evidence="2" id="KW-0813">Transport</keyword>
<dbReference type="InterPro" id="IPR050367">
    <property type="entry name" value="APC_superfamily"/>
</dbReference>
<feature type="transmembrane region" description="Helical" evidence="7">
    <location>
        <begin position="430"/>
        <end position="451"/>
    </location>
</feature>
<feature type="transmembrane region" description="Helical" evidence="7">
    <location>
        <begin position="224"/>
        <end position="248"/>
    </location>
</feature>
<keyword evidence="4 7" id="KW-0812">Transmembrane</keyword>